<proteinExistence type="predicted"/>
<evidence type="ECO:0000313" key="3">
    <source>
        <dbReference type="Proteomes" id="UP000010798"/>
    </source>
</evidence>
<dbReference type="GO" id="GO:0035438">
    <property type="term" value="F:cyclic-di-GMP binding"/>
    <property type="evidence" value="ECO:0007669"/>
    <property type="project" value="InterPro"/>
</dbReference>
<protein>
    <submittedName>
        <fullName evidence="2">PilZ domain-containing protein</fullName>
    </submittedName>
</protein>
<accession>L0DAW9</accession>
<dbReference type="Pfam" id="PF07238">
    <property type="entry name" value="PilZ"/>
    <property type="match status" value="1"/>
</dbReference>
<dbReference type="OrthoDB" id="285682at2"/>
<dbReference type="KEGG" id="saci:Sinac_1434"/>
<name>L0DAW9_SINAD</name>
<dbReference type="EMBL" id="CP003364">
    <property type="protein sequence ID" value="AGA25816.1"/>
    <property type="molecule type" value="Genomic_DNA"/>
</dbReference>
<dbReference type="InterPro" id="IPR009875">
    <property type="entry name" value="PilZ_domain"/>
</dbReference>
<dbReference type="RefSeq" id="WP_015244990.1">
    <property type="nucleotide sequence ID" value="NC_019892.1"/>
</dbReference>
<keyword evidence="3" id="KW-1185">Reference proteome</keyword>
<sequence>MLNNRLDAERVQQIERRGFPRYPALDNTSQIGWRHDGRLVTSSAQLMDVSRAGMLVLVDDDPPHGVPVMIRLLSPTVTTWFEARVAESRAMRQGPYQLRLVFSNGLPMSFFALAASRYEDMN</sequence>
<feature type="domain" description="PilZ" evidence="1">
    <location>
        <begin position="15"/>
        <end position="105"/>
    </location>
</feature>
<dbReference type="Proteomes" id="UP000010798">
    <property type="component" value="Chromosome"/>
</dbReference>
<reference evidence="2 3" key="1">
    <citation type="submission" date="2012-02" db="EMBL/GenBank/DDBJ databases">
        <title>Complete sequence of chromosome of Singulisphaera acidiphila DSM 18658.</title>
        <authorList>
            <consortium name="US DOE Joint Genome Institute (JGI-PGF)"/>
            <person name="Lucas S."/>
            <person name="Copeland A."/>
            <person name="Lapidus A."/>
            <person name="Glavina del Rio T."/>
            <person name="Dalin E."/>
            <person name="Tice H."/>
            <person name="Bruce D."/>
            <person name="Goodwin L."/>
            <person name="Pitluck S."/>
            <person name="Peters L."/>
            <person name="Ovchinnikova G."/>
            <person name="Chertkov O."/>
            <person name="Kyrpides N."/>
            <person name="Mavromatis K."/>
            <person name="Ivanova N."/>
            <person name="Brettin T."/>
            <person name="Detter J.C."/>
            <person name="Han C."/>
            <person name="Larimer F."/>
            <person name="Land M."/>
            <person name="Hauser L."/>
            <person name="Markowitz V."/>
            <person name="Cheng J.-F."/>
            <person name="Hugenholtz P."/>
            <person name="Woyke T."/>
            <person name="Wu D."/>
            <person name="Tindall B."/>
            <person name="Pomrenke H."/>
            <person name="Brambilla E."/>
            <person name="Klenk H.-P."/>
            <person name="Eisen J.A."/>
        </authorList>
    </citation>
    <scope>NUCLEOTIDE SEQUENCE [LARGE SCALE GENOMIC DNA]</scope>
    <source>
        <strain evidence="3">ATCC BAA-1392 / DSM 18658 / VKM B-2454 / MOB10</strain>
    </source>
</reference>
<evidence type="ECO:0000259" key="1">
    <source>
        <dbReference type="Pfam" id="PF07238"/>
    </source>
</evidence>
<dbReference type="HOGENOM" id="CLU_2025184_0_0_0"/>
<evidence type="ECO:0000313" key="2">
    <source>
        <dbReference type="EMBL" id="AGA25816.1"/>
    </source>
</evidence>
<dbReference type="SUPFAM" id="SSF141371">
    <property type="entry name" value="PilZ domain-like"/>
    <property type="match status" value="1"/>
</dbReference>
<dbReference type="AlphaFoldDB" id="L0DAW9"/>
<gene>
    <name evidence="2" type="ordered locus">Sinac_1434</name>
</gene>
<organism evidence="2 3">
    <name type="scientific">Singulisphaera acidiphila (strain ATCC BAA-1392 / DSM 18658 / VKM B-2454 / MOB10)</name>
    <dbReference type="NCBI Taxonomy" id="886293"/>
    <lineage>
        <taxon>Bacteria</taxon>
        <taxon>Pseudomonadati</taxon>
        <taxon>Planctomycetota</taxon>
        <taxon>Planctomycetia</taxon>
        <taxon>Isosphaerales</taxon>
        <taxon>Isosphaeraceae</taxon>
        <taxon>Singulisphaera</taxon>
    </lineage>
</organism>